<organism evidence="2 3">
    <name type="scientific">Cerrena zonata</name>
    <dbReference type="NCBI Taxonomy" id="2478898"/>
    <lineage>
        <taxon>Eukaryota</taxon>
        <taxon>Fungi</taxon>
        <taxon>Dikarya</taxon>
        <taxon>Basidiomycota</taxon>
        <taxon>Agaricomycotina</taxon>
        <taxon>Agaricomycetes</taxon>
        <taxon>Polyporales</taxon>
        <taxon>Cerrenaceae</taxon>
        <taxon>Cerrena</taxon>
    </lineage>
</organism>
<reference evidence="2 3" key="1">
    <citation type="submission" date="2022-09" db="EMBL/GenBank/DDBJ databases">
        <authorList>
            <person name="Palmer J.M."/>
        </authorList>
    </citation>
    <scope>NUCLEOTIDE SEQUENCE [LARGE SCALE GENOMIC DNA]</scope>
    <source>
        <strain evidence="2 3">DSM 7382</strain>
    </source>
</reference>
<sequence length="213" mass="23366">MFAIMSLKFAWVVAILTVLVTLPFTCARAVLEERDDNLPARVPYVFPPPGTDALADDIRSRRDGGVLLDLDGILLNDENLATAWNGLASMIRGQNTIPADMRELFILRTGVLNEAAYVWLQHESVARSGQHFAPQLNPTNPLNASQNAAMLMADFMTKNVNVPQNVFDGLKKFLSNKQMVDAVATVGTYNLVARFVEALDIDSKANVPVPTPQ</sequence>
<evidence type="ECO:0000256" key="1">
    <source>
        <dbReference type="SAM" id="SignalP"/>
    </source>
</evidence>
<proteinExistence type="predicted"/>
<accession>A0AAW0GSE5</accession>
<dbReference type="Proteomes" id="UP001385951">
    <property type="component" value="Unassembled WGS sequence"/>
</dbReference>
<feature type="signal peptide" evidence="1">
    <location>
        <begin position="1"/>
        <end position="27"/>
    </location>
</feature>
<name>A0AAW0GSE5_9APHY</name>
<gene>
    <name evidence="2" type="ORF">QCA50_004079</name>
</gene>
<protein>
    <submittedName>
        <fullName evidence="2">Uncharacterized protein</fullName>
    </submittedName>
</protein>
<dbReference type="Gene3D" id="1.20.1290.10">
    <property type="entry name" value="AhpD-like"/>
    <property type="match status" value="1"/>
</dbReference>
<dbReference type="SUPFAM" id="SSF69118">
    <property type="entry name" value="AhpD-like"/>
    <property type="match status" value="1"/>
</dbReference>
<feature type="chain" id="PRO_5043979235" evidence="1">
    <location>
        <begin position="28"/>
        <end position="213"/>
    </location>
</feature>
<dbReference type="EMBL" id="JASBNA010000004">
    <property type="protein sequence ID" value="KAK7692454.1"/>
    <property type="molecule type" value="Genomic_DNA"/>
</dbReference>
<evidence type="ECO:0000313" key="2">
    <source>
        <dbReference type="EMBL" id="KAK7692454.1"/>
    </source>
</evidence>
<dbReference type="PANTHER" id="PTHR34846:SF11">
    <property type="entry name" value="4-CARBOXYMUCONOLACTONE DECARBOXYLASE FAMILY PROTEIN (AFU_ORTHOLOGUE AFUA_6G11590)"/>
    <property type="match status" value="1"/>
</dbReference>
<evidence type="ECO:0000313" key="3">
    <source>
        <dbReference type="Proteomes" id="UP001385951"/>
    </source>
</evidence>
<comment type="caution">
    <text evidence="2">The sequence shown here is derived from an EMBL/GenBank/DDBJ whole genome shotgun (WGS) entry which is preliminary data.</text>
</comment>
<dbReference type="PANTHER" id="PTHR34846">
    <property type="entry name" value="4-CARBOXYMUCONOLACTONE DECARBOXYLASE FAMILY PROTEIN (AFU_ORTHOLOGUE AFUA_6G11590)"/>
    <property type="match status" value="1"/>
</dbReference>
<dbReference type="AlphaFoldDB" id="A0AAW0GSE5"/>
<keyword evidence="3" id="KW-1185">Reference proteome</keyword>
<dbReference type="InterPro" id="IPR029032">
    <property type="entry name" value="AhpD-like"/>
</dbReference>
<keyword evidence="1" id="KW-0732">Signal</keyword>